<protein>
    <submittedName>
        <fullName evidence="3">CvpA family protein</fullName>
    </submittedName>
</protein>
<feature type="compositionally biased region" description="Low complexity" evidence="1">
    <location>
        <begin position="235"/>
        <end position="253"/>
    </location>
</feature>
<feature type="compositionally biased region" description="Polar residues" evidence="1">
    <location>
        <begin position="1"/>
        <end position="10"/>
    </location>
</feature>
<feature type="region of interest" description="Disordered" evidence="1">
    <location>
        <begin position="1"/>
        <end position="402"/>
    </location>
</feature>
<sequence length="579" mass="60606">MSDPRSSTGGPLNGDPDDSAAADAQGGRVTDARDDADRDGQNGYAAGDENATDGQSPASTDGHDGLGTDEHDGSPATGGDGFAAGDRDPFATADREVFHDDDRDPFTHGEPEIFTSGSRSLFADADERDAAGFDSATTADDDTATRAMPEVAEERPAAVAFEPFGRSDDVDGESADASDSQHDERPAAVAFAPGADAAERATAGADDEPVADMPSFAPADADAEDRRDADDVNAAHDANNADASATDAANADAGDADDANADPHARPAAVAFDPDAPSLTRASEEADASAGRVPPIDNDRDGEPDFAALAAELEEFERRSADPSDSLAAPAHTRDDDDRTSPWFEPAKTDTFTSSEPQPQPQPEPEQDRPAAVTASEPAPHTTAAPETTAAPQPIFVRAPERPKMRGNRGAAGLIGLVAAVLFAVLFFAATLGSRLIAGDADFANIADQALQIATSFAFWVPVVVFWLGFWLLGVFVNRARWGKWVVFGLLVGVISYGGYILGQLFEAPFWMLTASEGGGLVADSLLHPLAIVAFILGREITIWFGAWAARRGARVSERNAEAQAEYERTLEAGPQLAQ</sequence>
<feature type="compositionally biased region" description="Basic and acidic residues" evidence="1">
    <location>
        <begin position="224"/>
        <end position="234"/>
    </location>
</feature>
<feature type="transmembrane region" description="Helical" evidence="2">
    <location>
        <begin position="526"/>
        <end position="550"/>
    </location>
</feature>
<gene>
    <name evidence="3" type="ORF">D7D94_07935</name>
</gene>
<proteinExistence type="predicted"/>
<keyword evidence="2" id="KW-0812">Transmembrane</keyword>
<keyword evidence="4" id="KW-1185">Reference proteome</keyword>
<evidence type="ECO:0000313" key="4">
    <source>
        <dbReference type="Proteomes" id="UP000422989"/>
    </source>
</evidence>
<feature type="compositionally biased region" description="Low complexity" evidence="1">
    <location>
        <begin position="374"/>
        <end position="394"/>
    </location>
</feature>
<evidence type="ECO:0000256" key="1">
    <source>
        <dbReference type="SAM" id="MobiDB-lite"/>
    </source>
</evidence>
<organism evidence="3 4">
    <name type="scientific">Microbacterium oryzae</name>
    <dbReference type="NCBI Taxonomy" id="743009"/>
    <lineage>
        <taxon>Bacteria</taxon>
        <taxon>Bacillati</taxon>
        <taxon>Actinomycetota</taxon>
        <taxon>Actinomycetes</taxon>
        <taxon>Micrococcales</taxon>
        <taxon>Microbacteriaceae</taxon>
        <taxon>Microbacterium</taxon>
    </lineage>
</organism>
<evidence type="ECO:0000256" key="2">
    <source>
        <dbReference type="SAM" id="Phobius"/>
    </source>
</evidence>
<dbReference type="AlphaFoldDB" id="A0A6I6DXP5"/>
<feature type="compositionally biased region" description="Basic and acidic residues" evidence="1">
    <location>
        <begin position="30"/>
        <end position="40"/>
    </location>
</feature>
<accession>A0A6I6DXP5</accession>
<feature type="transmembrane region" description="Helical" evidence="2">
    <location>
        <begin position="411"/>
        <end position="430"/>
    </location>
</feature>
<feature type="compositionally biased region" description="Low complexity" evidence="1">
    <location>
        <begin position="187"/>
        <end position="204"/>
    </location>
</feature>
<feature type="transmembrane region" description="Helical" evidence="2">
    <location>
        <begin position="450"/>
        <end position="473"/>
    </location>
</feature>
<keyword evidence="2" id="KW-1133">Transmembrane helix</keyword>
<dbReference type="KEGG" id="moj:D7D94_07935"/>
<reference evidence="3 4" key="1">
    <citation type="submission" date="2018-09" db="EMBL/GenBank/DDBJ databases">
        <title>Whole genome sequencing of Microbacterium oryzae strain MB-10T.</title>
        <authorList>
            <person name="Das S.K."/>
        </authorList>
    </citation>
    <scope>NUCLEOTIDE SEQUENCE [LARGE SCALE GENOMIC DNA]</scope>
    <source>
        <strain evidence="3 4">MB-10</strain>
    </source>
</reference>
<dbReference type="EMBL" id="CP032550">
    <property type="protein sequence ID" value="QGU27603.1"/>
    <property type="molecule type" value="Genomic_DNA"/>
</dbReference>
<name>A0A6I6DXP5_9MICO</name>
<dbReference type="OrthoDB" id="5109074at2"/>
<dbReference type="RefSeq" id="WP_156242101.1">
    <property type="nucleotide sequence ID" value="NZ_BAAAZL010000004.1"/>
</dbReference>
<feature type="compositionally biased region" description="Basic and acidic residues" evidence="1">
    <location>
        <begin position="61"/>
        <end position="73"/>
    </location>
</feature>
<keyword evidence="2" id="KW-0472">Membrane</keyword>
<evidence type="ECO:0000313" key="3">
    <source>
        <dbReference type="EMBL" id="QGU27603.1"/>
    </source>
</evidence>
<feature type="transmembrane region" description="Helical" evidence="2">
    <location>
        <begin position="485"/>
        <end position="506"/>
    </location>
</feature>
<feature type="compositionally biased region" description="Basic and acidic residues" evidence="1">
    <location>
        <begin position="85"/>
        <end position="111"/>
    </location>
</feature>
<dbReference type="Proteomes" id="UP000422989">
    <property type="component" value="Chromosome"/>
</dbReference>